<dbReference type="GO" id="GO:0007018">
    <property type="term" value="P:microtubule-based movement"/>
    <property type="evidence" value="ECO:0007669"/>
    <property type="project" value="InterPro"/>
</dbReference>
<sequence length="605" mass="67868">MALDNRLMPAAAAPAATPELRTIRSSASTPSLRSRDGTIPLHARMDGGGNVRVVVRVRAFLPREINRGAECLIEMNPMTQETTLLVPNDNDPANSRAKSRKVIEEKSFTFDNSFWSHDATDKHYAPQEEIYNTLGEEFLDHNFEGYHTCIFAYGQTGSGKSYTMMGTPDQPGLIPRTCEDLFERIEAAQNETPNISYNVRVSYFEVYNEHVRDLLVPVVPNKPPYYLKIRESPTEGPYVKDLTEVPVRSINEILRYMKNGDDSRTTASTKMNDTSSRSHAVFTIMLKQIHHDMETDETTERSSRIRLVDLAGSERAKATEATGARLREGSNINKSLTTLGRVIGALADAKQKGRKRKDVVPYRDSILTWLLKDSLGGNSKTAMIACIAPSDYEETLSTLRYADQAKRIRTRAVVNQDHVSAAERDAQIAEMAEEIRVLQLSVSESRRREKDTTQDQEARLEDYQKSVVAMQRMMEEKSLVAEGKIRSLQTENEALRLHLKLALESLKNPIPAVPLKAVEEQQKSIGEEAGDDDDKENEDSLVSYDGDSDSTAYDSEAGGEEDETQDYMKSLLQDLGMFRRKIGDDMGRWMEQGGARTPLGARLNV</sequence>
<evidence type="ECO:0000256" key="4">
    <source>
        <dbReference type="RuleBase" id="RU000394"/>
    </source>
</evidence>
<protein>
    <recommendedName>
        <fullName evidence="4">Kinesin-like protein</fullName>
    </recommendedName>
</protein>
<comment type="similarity">
    <text evidence="3 4">Belongs to the TRAFAC class myosin-kinesin ATPase superfamily. Kinesin family.</text>
</comment>
<dbReference type="PRINTS" id="PR00380">
    <property type="entry name" value="KINESINHEAVY"/>
</dbReference>
<dbReference type="AlphaFoldDB" id="A0A8I3AP04"/>
<feature type="region of interest" description="Disordered" evidence="5">
    <location>
        <begin position="1"/>
        <end position="39"/>
    </location>
</feature>
<feature type="domain" description="Kinesin motor" evidence="6">
    <location>
        <begin position="50"/>
        <end position="408"/>
    </location>
</feature>
<gene>
    <name evidence="7" type="ORF">HYQ45_012289</name>
</gene>
<name>A0A8I3AP04_VERLO</name>
<keyword evidence="2 3" id="KW-0067">ATP-binding</keyword>
<dbReference type="InterPro" id="IPR001752">
    <property type="entry name" value="Kinesin_motor_dom"/>
</dbReference>
<evidence type="ECO:0000256" key="2">
    <source>
        <dbReference type="ARBA" id="ARBA00022840"/>
    </source>
</evidence>
<evidence type="ECO:0000313" key="8">
    <source>
        <dbReference type="Proteomes" id="UP000689129"/>
    </source>
</evidence>
<dbReference type="InterPro" id="IPR019821">
    <property type="entry name" value="Kinesin_motor_CS"/>
</dbReference>
<feature type="binding site" evidence="3">
    <location>
        <begin position="154"/>
        <end position="161"/>
    </location>
    <ligand>
        <name>ATP</name>
        <dbReference type="ChEBI" id="CHEBI:30616"/>
    </ligand>
</feature>
<reference evidence="7" key="1">
    <citation type="journal article" date="2021" name="Mol. Plant Pathol.">
        <title>A 20-kb lineage-specific genomic region tames virulence in pathogenic amphidiploid Verticillium longisporum.</title>
        <authorList>
            <person name="Harting R."/>
            <person name="Starke J."/>
            <person name="Kusch H."/>
            <person name="Poggeler S."/>
            <person name="Maurus I."/>
            <person name="Schluter R."/>
            <person name="Landesfeind M."/>
            <person name="Bulla I."/>
            <person name="Nowrousian M."/>
            <person name="de Jonge R."/>
            <person name="Stahlhut G."/>
            <person name="Hoff K.J."/>
            <person name="Asshauer K.P."/>
            <person name="Thurmer A."/>
            <person name="Stanke M."/>
            <person name="Daniel R."/>
            <person name="Morgenstern B."/>
            <person name="Thomma B.P.H.J."/>
            <person name="Kronstad J.W."/>
            <person name="Braus-Stromeyer S.A."/>
            <person name="Braus G.H."/>
        </authorList>
    </citation>
    <scope>NUCLEOTIDE SEQUENCE</scope>
    <source>
        <strain evidence="7">Vl32</strain>
    </source>
</reference>
<dbReference type="InterPro" id="IPR027417">
    <property type="entry name" value="P-loop_NTPase"/>
</dbReference>
<evidence type="ECO:0000259" key="6">
    <source>
        <dbReference type="PROSITE" id="PS50067"/>
    </source>
</evidence>
<evidence type="ECO:0000313" key="7">
    <source>
        <dbReference type="EMBL" id="KAG7127910.1"/>
    </source>
</evidence>
<evidence type="ECO:0000256" key="5">
    <source>
        <dbReference type="SAM" id="MobiDB-lite"/>
    </source>
</evidence>
<dbReference type="Gene3D" id="3.40.850.10">
    <property type="entry name" value="Kinesin motor domain"/>
    <property type="match status" value="1"/>
</dbReference>
<evidence type="ECO:0000256" key="3">
    <source>
        <dbReference type="PROSITE-ProRule" id="PRU00283"/>
    </source>
</evidence>
<organism evidence="7 8">
    <name type="scientific">Verticillium longisporum</name>
    <name type="common">Verticillium dahliae var. longisporum</name>
    <dbReference type="NCBI Taxonomy" id="100787"/>
    <lineage>
        <taxon>Eukaryota</taxon>
        <taxon>Fungi</taxon>
        <taxon>Dikarya</taxon>
        <taxon>Ascomycota</taxon>
        <taxon>Pezizomycotina</taxon>
        <taxon>Sordariomycetes</taxon>
        <taxon>Hypocreomycetidae</taxon>
        <taxon>Glomerellales</taxon>
        <taxon>Plectosphaerellaceae</taxon>
        <taxon>Verticillium</taxon>
    </lineage>
</organism>
<dbReference type="SMART" id="SM00129">
    <property type="entry name" value="KISc"/>
    <property type="match status" value="1"/>
</dbReference>
<dbReference type="Proteomes" id="UP000689129">
    <property type="component" value="Unassembled WGS sequence"/>
</dbReference>
<feature type="compositionally biased region" description="Polar residues" evidence="5">
    <location>
        <begin position="23"/>
        <end position="32"/>
    </location>
</feature>
<dbReference type="GO" id="GO:0005874">
    <property type="term" value="C:microtubule"/>
    <property type="evidence" value="ECO:0007669"/>
    <property type="project" value="UniProtKB-KW"/>
</dbReference>
<dbReference type="EMBL" id="JAEMWZ010000283">
    <property type="protein sequence ID" value="KAG7127910.1"/>
    <property type="molecule type" value="Genomic_DNA"/>
</dbReference>
<accession>A0A8I3AP04</accession>
<dbReference type="PANTHER" id="PTHR47117">
    <property type="entry name" value="STAR-RELATED LIPID TRANSFER PROTEIN 9"/>
    <property type="match status" value="1"/>
</dbReference>
<comment type="caution">
    <text evidence="7">The sequence shown here is derived from an EMBL/GenBank/DDBJ whole genome shotgun (WGS) entry which is preliminary data.</text>
</comment>
<keyword evidence="1 3" id="KW-0547">Nucleotide-binding</keyword>
<dbReference type="GO" id="GO:0008017">
    <property type="term" value="F:microtubule binding"/>
    <property type="evidence" value="ECO:0007669"/>
    <property type="project" value="InterPro"/>
</dbReference>
<feature type="region of interest" description="Disordered" evidence="5">
    <location>
        <begin position="526"/>
        <end position="569"/>
    </location>
</feature>
<dbReference type="CDD" id="cd01365">
    <property type="entry name" value="KISc_KIF1A_KIF1B"/>
    <property type="match status" value="1"/>
</dbReference>
<keyword evidence="3 4" id="KW-0505">Motor protein</keyword>
<dbReference type="Pfam" id="PF00225">
    <property type="entry name" value="Kinesin"/>
    <property type="match status" value="1"/>
</dbReference>
<dbReference type="OrthoDB" id="3176171at2759"/>
<dbReference type="FunFam" id="3.40.850.10:FF:000050">
    <property type="entry name" value="Kinesin-like protein"/>
    <property type="match status" value="1"/>
</dbReference>
<proteinExistence type="inferred from homology"/>
<dbReference type="PROSITE" id="PS00411">
    <property type="entry name" value="KINESIN_MOTOR_1"/>
    <property type="match status" value="1"/>
</dbReference>
<evidence type="ECO:0000256" key="1">
    <source>
        <dbReference type="ARBA" id="ARBA00022741"/>
    </source>
</evidence>
<dbReference type="GO" id="GO:0005524">
    <property type="term" value="F:ATP binding"/>
    <property type="evidence" value="ECO:0007669"/>
    <property type="project" value="UniProtKB-UniRule"/>
</dbReference>
<dbReference type="PROSITE" id="PS50067">
    <property type="entry name" value="KINESIN_MOTOR_2"/>
    <property type="match status" value="1"/>
</dbReference>
<dbReference type="GO" id="GO:0003777">
    <property type="term" value="F:microtubule motor activity"/>
    <property type="evidence" value="ECO:0007669"/>
    <property type="project" value="InterPro"/>
</dbReference>
<keyword evidence="4" id="KW-0493">Microtubule</keyword>
<dbReference type="InterPro" id="IPR036961">
    <property type="entry name" value="Kinesin_motor_dom_sf"/>
</dbReference>
<feature type="compositionally biased region" description="Acidic residues" evidence="5">
    <location>
        <begin position="528"/>
        <end position="539"/>
    </location>
</feature>
<dbReference type="SUPFAM" id="SSF52540">
    <property type="entry name" value="P-loop containing nucleoside triphosphate hydrolases"/>
    <property type="match status" value="1"/>
</dbReference>